<proteinExistence type="predicted"/>
<dbReference type="EMBL" id="JAHLOQ010000015">
    <property type="protein sequence ID" value="MBU5336165.1"/>
    <property type="molecule type" value="Genomic_DNA"/>
</dbReference>
<comment type="caution">
    <text evidence="2">The sequence shown here is derived from an EMBL/GenBank/DDBJ whole genome shotgun (WGS) entry which is preliminary data.</text>
</comment>
<feature type="transmembrane region" description="Helical" evidence="1">
    <location>
        <begin position="33"/>
        <end position="52"/>
    </location>
</feature>
<organism evidence="2 3">
    <name type="scientific">Intestinibacter bartlettii</name>
    <dbReference type="NCBI Taxonomy" id="261299"/>
    <lineage>
        <taxon>Bacteria</taxon>
        <taxon>Bacillati</taxon>
        <taxon>Bacillota</taxon>
        <taxon>Clostridia</taxon>
        <taxon>Peptostreptococcales</taxon>
        <taxon>Peptostreptococcaceae</taxon>
        <taxon>Intestinibacter</taxon>
    </lineage>
</organism>
<dbReference type="Proteomes" id="UP001196301">
    <property type="component" value="Unassembled WGS sequence"/>
</dbReference>
<evidence type="ECO:0000313" key="3">
    <source>
        <dbReference type="Proteomes" id="UP001196301"/>
    </source>
</evidence>
<keyword evidence="1" id="KW-0472">Membrane</keyword>
<keyword evidence="1" id="KW-0812">Transmembrane</keyword>
<feature type="transmembrane region" description="Helical" evidence="1">
    <location>
        <begin position="64"/>
        <end position="83"/>
    </location>
</feature>
<reference evidence="2 3" key="1">
    <citation type="submission" date="2021-06" db="EMBL/GenBank/DDBJ databases">
        <authorList>
            <person name="Sun Q."/>
            <person name="Li D."/>
        </authorList>
    </citation>
    <scope>NUCLEOTIDE SEQUENCE [LARGE SCALE GENOMIC DNA]</scope>
    <source>
        <strain evidence="2 3">N19</strain>
    </source>
</reference>
<evidence type="ECO:0000313" key="2">
    <source>
        <dbReference type="EMBL" id="MBU5336165.1"/>
    </source>
</evidence>
<keyword evidence="1" id="KW-1133">Transmembrane helix</keyword>
<protein>
    <submittedName>
        <fullName evidence="2">Uncharacterized protein</fullName>
    </submittedName>
</protein>
<gene>
    <name evidence="2" type="ORF">KQI20_06910</name>
</gene>
<accession>A0ABS6DWD0</accession>
<evidence type="ECO:0000256" key="1">
    <source>
        <dbReference type="SAM" id="Phobius"/>
    </source>
</evidence>
<feature type="transmembrane region" description="Helical" evidence="1">
    <location>
        <begin position="7"/>
        <end position="26"/>
    </location>
</feature>
<dbReference type="RefSeq" id="WP_216569289.1">
    <property type="nucleotide sequence ID" value="NZ_JAHLOQ010000015.1"/>
</dbReference>
<keyword evidence="3" id="KW-1185">Reference proteome</keyword>
<sequence length="93" mass="10658">MFENFEFVFKIVFFCLSIGWIGNILLNNSERQILINPLLILIASLIIVMPSGAKEVLGFEANNVKLFLYIFYYLVIIVGTTLTRGKKGKLKKR</sequence>
<name>A0ABS6DWD0_9FIRM</name>